<organism evidence="1 2">
    <name type="scientific">Pegethrix bostrychoides GSE-TBD4-15B</name>
    <dbReference type="NCBI Taxonomy" id="2839662"/>
    <lineage>
        <taxon>Bacteria</taxon>
        <taxon>Bacillati</taxon>
        <taxon>Cyanobacteriota</taxon>
        <taxon>Cyanophyceae</taxon>
        <taxon>Oculatellales</taxon>
        <taxon>Oculatellaceae</taxon>
        <taxon>Pegethrix</taxon>
    </lineage>
</organism>
<gene>
    <name evidence="1" type="ORF">KME07_20465</name>
</gene>
<proteinExistence type="predicted"/>
<dbReference type="AlphaFoldDB" id="A0A951PDW7"/>
<dbReference type="EMBL" id="JAHHHV010000080">
    <property type="protein sequence ID" value="MBW4467809.1"/>
    <property type="molecule type" value="Genomic_DNA"/>
</dbReference>
<evidence type="ECO:0000313" key="2">
    <source>
        <dbReference type="Proteomes" id="UP000707356"/>
    </source>
</evidence>
<reference evidence="1" key="2">
    <citation type="journal article" date="2022" name="Microbiol. Resour. Announc.">
        <title>Metagenome Sequencing to Explore Phylogenomics of Terrestrial Cyanobacteria.</title>
        <authorList>
            <person name="Ward R.D."/>
            <person name="Stajich J.E."/>
            <person name="Johansen J.R."/>
            <person name="Huntemann M."/>
            <person name="Clum A."/>
            <person name="Foster B."/>
            <person name="Foster B."/>
            <person name="Roux S."/>
            <person name="Palaniappan K."/>
            <person name="Varghese N."/>
            <person name="Mukherjee S."/>
            <person name="Reddy T.B.K."/>
            <person name="Daum C."/>
            <person name="Copeland A."/>
            <person name="Chen I.A."/>
            <person name="Ivanova N.N."/>
            <person name="Kyrpides N.C."/>
            <person name="Shapiro N."/>
            <person name="Eloe-Fadrosh E.A."/>
            <person name="Pietrasiak N."/>
        </authorList>
    </citation>
    <scope>NUCLEOTIDE SEQUENCE</scope>
    <source>
        <strain evidence="1">GSE-TBD4-15B</strain>
    </source>
</reference>
<sequence length="44" mass="4939">MTQPFLSPLGIPPELAVMLLFGFIVKEIVLGDWPSSTNRVKIWP</sequence>
<accession>A0A951PDW7</accession>
<evidence type="ECO:0000313" key="1">
    <source>
        <dbReference type="EMBL" id="MBW4467809.1"/>
    </source>
</evidence>
<dbReference type="Proteomes" id="UP000707356">
    <property type="component" value="Unassembled WGS sequence"/>
</dbReference>
<comment type="caution">
    <text evidence="1">The sequence shown here is derived from an EMBL/GenBank/DDBJ whole genome shotgun (WGS) entry which is preliminary data.</text>
</comment>
<protein>
    <submittedName>
        <fullName evidence="1">Uncharacterized protein</fullName>
    </submittedName>
</protein>
<name>A0A951PDW7_9CYAN</name>
<reference evidence="1" key="1">
    <citation type="submission" date="2021-05" db="EMBL/GenBank/DDBJ databases">
        <authorList>
            <person name="Pietrasiak N."/>
            <person name="Ward R."/>
            <person name="Stajich J.E."/>
            <person name="Kurbessoian T."/>
        </authorList>
    </citation>
    <scope>NUCLEOTIDE SEQUENCE</scope>
    <source>
        <strain evidence="1">GSE-TBD4-15B</strain>
    </source>
</reference>